<keyword evidence="3" id="KW-1185">Reference proteome</keyword>
<sequence>MSSKIIKTVFIAGSAIMVTAFAASAASIENKDSSAHTLSVTEDGVKNEIIIGANEIVTICQSGCFITMPNGDRAALSGGESLQIVDGAAIIN</sequence>
<feature type="chain" id="PRO_5045649349" evidence="1">
    <location>
        <begin position="23"/>
        <end position="92"/>
    </location>
</feature>
<protein>
    <submittedName>
        <fullName evidence="2">Uncharacterized protein</fullName>
    </submittedName>
</protein>
<name>A0ABU9T5M9_9HYPH</name>
<gene>
    <name evidence="2" type="ORF">WNY59_05615</name>
</gene>
<dbReference type="EMBL" id="JBBMQO010000003">
    <property type="protein sequence ID" value="MEM5501059.1"/>
    <property type="molecule type" value="Genomic_DNA"/>
</dbReference>
<comment type="caution">
    <text evidence="2">The sequence shown here is derived from an EMBL/GenBank/DDBJ whole genome shotgun (WGS) entry which is preliminary data.</text>
</comment>
<evidence type="ECO:0000313" key="3">
    <source>
        <dbReference type="Proteomes" id="UP001477870"/>
    </source>
</evidence>
<evidence type="ECO:0000313" key="2">
    <source>
        <dbReference type="EMBL" id="MEM5501059.1"/>
    </source>
</evidence>
<keyword evidence="1" id="KW-0732">Signal</keyword>
<proteinExistence type="predicted"/>
<feature type="signal peptide" evidence="1">
    <location>
        <begin position="1"/>
        <end position="22"/>
    </location>
</feature>
<dbReference type="Proteomes" id="UP001477870">
    <property type="component" value="Unassembled WGS sequence"/>
</dbReference>
<reference evidence="2 3" key="1">
    <citation type="submission" date="2024-03" db="EMBL/GenBank/DDBJ databases">
        <title>Community enrichment and isolation of bacterial strains for fucoidan degradation.</title>
        <authorList>
            <person name="Sichert A."/>
        </authorList>
    </citation>
    <scope>NUCLEOTIDE SEQUENCE [LARGE SCALE GENOMIC DNA]</scope>
    <source>
        <strain evidence="2 3">AS62</strain>
    </source>
</reference>
<accession>A0ABU9T5M9</accession>
<organism evidence="2 3">
    <name type="scientific">Ahrensia kielensis</name>
    <dbReference type="NCBI Taxonomy" id="76980"/>
    <lineage>
        <taxon>Bacteria</taxon>
        <taxon>Pseudomonadati</taxon>
        <taxon>Pseudomonadota</taxon>
        <taxon>Alphaproteobacteria</taxon>
        <taxon>Hyphomicrobiales</taxon>
        <taxon>Ahrensiaceae</taxon>
        <taxon>Ahrensia</taxon>
    </lineage>
</organism>
<evidence type="ECO:0000256" key="1">
    <source>
        <dbReference type="SAM" id="SignalP"/>
    </source>
</evidence>
<dbReference type="RefSeq" id="WP_342847533.1">
    <property type="nucleotide sequence ID" value="NZ_JBBMQO010000003.1"/>
</dbReference>